<dbReference type="OrthoDB" id="9799367at2"/>
<dbReference type="PANTHER" id="PTHR46825">
    <property type="entry name" value="D-ALANYL-D-ALANINE-CARBOXYPEPTIDASE/ENDOPEPTIDASE AMPH"/>
    <property type="match status" value="1"/>
</dbReference>
<name>A0A244CPP5_PSEDV</name>
<sequence>MTKNNKNLFSTYFFMMGLVFSPLSAFASYAEPSLDQFIEMVMKERNIPGLQLAVVKGNKVVKQASYGMADLQHNVPVTDKTLFAINSMTKAFTGVAILQLVDQGVIKLDDKIGLHLPSLPLKWHELTIKQLMAHTTGLPEILASTSSLELIVPGNIDASWQAVQERPFLFNPNSRFSYNQTGYIVLGKLIERYIPEGFTRFITDFQLKPVGMKQTAQAGFSNLELVIPNQSRQYIYLESGEYKNFYGEFAHMLRTAAGMSSTALELADYIIALQSGQLIKEVEQLWQPVKLNNNRTEGFNNKENGYAMGWQVGQRKYHPSISASGANASTLITYPEDDVSVIVLTNLLGALPITFVDDIAAYYIPNFNHPDKVSSYRPMEYLDKLTTENGFGEFAKTFKKAEQDTGVTFDIDIIAEWGFELLAAQRVEDAIEIFQFSISNNDPHSFYYFGLAKAYDMQERYSDALKNYEAVVRLNPNAQMSQQRVAALKAQLKL</sequence>
<dbReference type="InterPro" id="IPR012338">
    <property type="entry name" value="Beta-lactam/transpept-like"/>
</dbReference>
<keyword evidence="1" id="KW-0677">Repeat</keyword>
<evidence type="ECO:0000259" key="5">
    <source>
        <dbReference type="Pfam" id="PF00144"/>
    </source>
</evidence>
<evidence type="ECO:0000256" key="1">
    <source>
        <dbReference type="ARBA" id="ARBA00022737"/>
    </source>
</evidence>
<dbReference type="Pfam" id="PF00144">
    <property type="entry name" value="Beta-lactamase"/>
    <property type="match status" value="1"/>
</dbReference>
<comment type="caution">
    <text evidence="6">The sequence shown here is derived from an EMBL/GenBank/DDBJ whole genome shotgun (WGS) entry which is preliminary data.</text>
</comment>
<dbReference type="Gene3D" id="1.25.40.10">
    <property type="entry name" value="Tetratricopeptide repeat domain"/>
    <property type="match status" value="1"/>
</dbReference>
<keyword evidence="6" id="KW-0378">Hydrolase</keyword>
<dbReference type="Gene3D" id="3.40.710.10">
    <property type="entry name" value="DD-peptidase/beta-lactamase superfamily"/>
    <property type="match status" value="1"/>
</dbReference>
<reference evidence="6 7" key="1">
    <citation type="submission" date="2017-02" db="EMBL/GenBank/DDBJ databases">
        <title>Pseudoalteromonas ulvae TC14 Genome.</title>
        <authorList>
            <person name="Molmeret M."/>
        </authorList>
    </citation>
    <scope>NUCLEOTIDE SEQUENCE [LARGE SCALE GENOMIC DNA]</scope>
    <source>
        <strain evidence="6">TC14</strain>
    </source>
</reference>
<evidence type="ECO:0000256" key="3">
    <source>
        <dbReference type="PROSITE-ProRule" id="PRU00339"/>
    </source>
</evidence>
<dbReference type="SUPFAM" id="SSF56601">
    <property type="entry name" value="beta-lactamase/transpeptidase-like"/>
    <property type="match status" value="1"/>
</dbReference>
<dbReference type="SUPFAM" id="SSF48452">
    <property type="entry name" value="TPR-like"/>
    <property type="match status" value="1"/>
</dbReference>
<dbReference type="EMBL" id="MWPV01000003">
    <property type="protein sequence ID" value="OUL57572.1"/>
    <property type="molecule type" value="Genomic_DNA"/>
</dbReference>
<proteinExistence type="predicted"/>
<dbReference type="RefSeq" id="WP_086744155.1">
    <property type="nucleotide sequence ID" value="NZ_MWPV01000003.1"/>
</dbReference>
<dbReference type="InterPro" id="IPR050491">
    <property type="entry name" value="AmpC-like"/>
</dbReference>
<organism evidence="6 7">
    <name type="scientific">Pseudoalteromonas ulvae</name>
    <dbReference type="NCBI Taxonomy" id="107327"/>
    <lineage>
        <taxon>Bacteria</taxon>
        <taxon>Pseudomonadati</taxon>
        <taxon>Pseudomonadota</taxon>
        <taxon>Gammaproteobacteria</taxon>
        <taxon>Alteromonadales</taxon>
        <taxon>Pseudoalteromonadaceae</taxon>
        <taxon>Pseudoalteromonas</taxon>
    </lineage>
</organism>
<dbReference type="InterPro" id="IPR019734">
    <property type="entry name" value="TPR_rpt"/>
</dbReference>
<dbReference type="Proteomes" id="UP000194841">
    <property type="component" value="Unassembled WGS sequence"/>
</dbReference>
<dbReference type="Pfam" id="PF07719">
    <property type="entry name" value="TPR_2"/>
    <property type="match status" value="1"/>
</dbReference>
<keyword evidence="4" id="KW-0732">Signal</keyword>
<evidence type="ECO:0000256" key="2">
    <source>
        <dbReference type="ARBA" id="ARBA00022803"/>
    </source>
</evidence>
<keyword evidence="2 3" id="KW-0802">TPR repeat</keyword>
<dbReference type="InterPro" id="IPR001466">
    <property type="entry name" value="Beta-lactam-related"/>
</dbReference>
<dbReference type="AlphaFoldDB" id="A0A244CPP5"/>
<dbReference type="InterPro" id="IPR011990">
    <property type="entry name" value="TPR-like_helical_dom_sf"/>
</dbReference>
<dbReference type="GO" id="GO:0016787">
    <property type="term" value="F:hydrolase activity"/>
    <property type="evidence" value="ECO:0007669"/>
    <property type="project" value="UniProtKB-KW"/>
</dbReference>
<evidence type="ECO:0000256" key="4">
    <source>
        <dbReference type="SAM" id="SignalP"/>
    </source>
</evidence>
<dbReference type="SMART" id="SM00028">
    <property type="entry name" value="TPR"/>
    <property type="match status" value="1"/>
</dbReference>
<keyword evidence="7" id="KW-1185">Reference proteome</keyword>
<evidence type="ECO:0000313" key="7">
    <source>
        <dbReference type="Proteomes" id="UP000194841"/>
    </source>
</evidence>
<dbReference type="PROSITE" id="PS50005">
    <property type="entry name" value="TPR"/>
    <property type="match status" value="1"/>
</dbReference>
<feature type="signal peptide" evidence="4">
    <location>
        <begin position="1"/>
        <end position="27"/>
    </location>
</feature>
<dbReference type="PANTHER" id="PTHR46825:SF9">
    <property type="entry name" value="BETA-LACTAMASE-RELATED DOMAIN-CONTAINING PROTEIN"/>
    <property type="match status" value="1"/>
</dbReference>
<feature type="repeat" description="TPR" evidence="3">
    <location>
        <begin position="445"/>
        <end position="478"/>
    </location>
</feature>
<feature type="chain" id="PRO_5013349188" evidence="4">
    <location>
        <begin position="28"/>
        <end position="494"/>
    </location>
</feature>
<evidence type="ECO:0000313" key="6">
    <source>
        <dbReference type="EMBL" id="OUL57572.1"/>
    </source>
</evidence>
<gene>
    <name evidence="6" type="ORF">B1199_10915</name>
</gene>
<dbReference type="InterPro" id="IPR013105">
    <property type="entry name" value="TPR_2"/>
</dbReference>
<protein>
    <submittedName>
        <fullName evidence="6">Serine hydrolase</fullName>
    </submittedName>
</protein>
<feature type="domain" description="Beta-lactamase-related" evidence="5">
    <location>
        <begin position="34"/>
        <end position="350"/>
    </location>
</feature>
<accession>A0A244CPP5</accession>